<feature type="non-terminal residue" evidence="2">
    <location>
        <position position="287"/>
    </location>
</feature>
<sequence length="287" mass="28791">TTGVGGDYVKAVSSTAGSDEVQSMAASGDGGVDGSATGGARLVVDIVKNGNGGNVTAGGRKSKAANVPNSKITGGLEPVSESNAVDGSDSKLVPGQSAVKDGIVVIVDDDVDDDDDDEVVDVGTVVVDGGNVGVEQAADGVRRLTVKDGHGSDVAAKSVANVKSQVISTKDAATLTSCDNDSDRVIYVSDSKNVSKSDLVAQTELDDDEEQQQQQPIGGSIGTKVINSEKSGTVANTKNASTMTVHQAAVLPHGSNSSGSLSSSMAVNQRNTSIFVNHNSMGKAGSA</sequence>
<organism evidence="2">
    <name type="scientific">Cuerna arida</name>
    <dbReference type="NCBI Taxonomy" id="1464854"/>
    <lineage>
        <taxon>Eukaryota</taxon>
        <taxon>Metazoa</taxon>
        <taxon>Ecdysozoa</taxon>
        <taxon>Arthropoda</taxon>
        <taxon>Hexapoda</taxon>
        <taxon>Insecta</taxon>
        <taxon>Pterygota</taxon>
        <taxon>Neoptera</taxon>
        <taxon>Paraneoptera</taxon>
        <taxon>Hemiptera</taxon>
        <taxon>Auchenorrhyncha</taxon>
        <taxon>Membracoidea</taxon>
        <taxon>Cicadellidae</taxon>
        <taxon>Cicadellinae</taxon>
        <taxon>Proconiini</taxon>
        <taxon>Cuerna</taxon>
    </lineage>
</organism>
<feature type="non-terminal residue" evidence="2">
    <location>
        <position position="1"/>
    </location>
</feature>
<proteinExistence type="predicted"/>
<accession>A0A1B6GZR0</accession>
<dbReference type="EMBL" id="GECZ01001867">
    <property type="protein sequence ID" value="JAS67902.1"/>
    <property type="molecule type" value="Transcribed_RNA"/>
</dbReference>
<feature type="region of interest" description="Disordered" evidence="1">
    <location>
        <begin position="1"/>
        <end position="34"/>
    </location>
</feature>
<dbReference type="AlphaFoldDB" id="A0A1B6GZR0"/>
<gene>
    <name evidence="2" type="ORF">g.956</name>
</gene>
<name>A0A1B6GZR0_9HEMI</name>
<evidence type="ECO:0000313" key="2">
    <source>
        <dbReference type="EMBL" id="JAS67902.1"/>
    </source>
</evidence>
<protein>
    <submittedName>
        <fullName evidence="2">Uncharacterized protein</fullName>
    </submittedName>
</protein>
<feature type="region of interest" description="Disordered" evidence="1">
    <location>
        <begin position="205"/>
        <end position="224"/>
    </location>
</feature>
<reference evidence="2" key="1">
    <citation type="submission" date="2015-11" db="EMBL/GenBank/DDBJ databases">
        <title>De novo transcriptome assembly of four potential Pierce s Disease insect vectors from Arizona vineyards.</title>
        <authorList>
            <person name="Tassone E.E."/>
        </authorList>
    </citation>
    <scope>NUCLEOTIDE SEQUENCE</scope>
</reference>
<feature type="compositionally biased region" description="Polar residues" evidence="1">
    <location>
        <begin position="12"/>
        <end position="21"/>
    </location>
</feature>
<evidence type="ECO:0000256" key="1">
    <source>
        <dbReference type="SAM" id="MobiDB-lite"/>
    </source>
</evidence>